<name>A0A064CPW0_9MYCO</name>
<reference evidence="3" key="1">
    <citation type="submission" date="2014-05" db="EMBL/GenBank/DDBJ databases">
        <title>Genome sequence of Mycobacterium aromaticivorans strain JS19b1T (= DSM 45407T).</title>
        <authorList>
            <person name="Kwak Y."/>
            <person name="Park G.-S."/>
            <person name="Li Q.X."/>
            <person name="Lee S.-E."/>
            <person name="Shin J.-H."/>
        </authorList>
    </citation>
    <scope>NUCLEOTIDE SEQUENCE [LARGE SCALE GENOMIC DNA]</scope>
    <source>
        <strain evidence="3">JS19b1</strain>
    </source>
</reference>
<feature type="domain" description="Alpha/beta hydrolase fold-3" evidence="2">
    <location>
        <begin position="125"/>
        <end position="330"/>
    </location>
</feature>
<dbReference type="Gene3D" id="3.40.50.1820">
    <property type="entry name" value="alpha/beta hydrolase"/>
    <property type="match status" value="1"/>
</dbReference>
<dbReference type="InterPro" id="IPR050300">
    <property type="entry name" value="GDXG_lipolytic_enzyme"/>
</dbReference>
<accession>A0A064CPW0</accession>
<dbReference type="EMBL" id="JALN02000001">
    <property type="protein sequence ID" value="KDF02376.1"/>
    <property type="molecule type" value="Genomic_DNA"/>
</dbReference>
<protein>
    <recommendedName>
        <fullName evidence="2">Alpha/beta hydrolase fold-3 domain-containing protein</fullName>
    </recommendedName>
</protein>
<dbReference type="Proteomes" id="UP000022835">
    <property type="component" value="Unassembled WGS sequence"/>
</dbReference>
<dbReference type="InterPro" id="IPR013094">
    <property type="entry name" value="AB_hydrolase_3"/>
</dbReference>
<keyword evidence="4" id="KW-1185">Reference proteome</keyword>
<dbReference type="eggNOG" id="COG0657">
    <property type="taxonomic scope" value="Bacteria"/>
</dbReference>
<dbReference type="InterPro" id="IPR029058">
    <property type="entry name" value="AB_hydrolase_fold"/>
</dbReference>
<dbReference type="AlphaFoldDB" id="A0A064CPW0"/>
<organism evidence="3 4">
    <name type="scientific">Mycolicibacterium aromaticivorans JS19b1 = JCM 16368</name>
    <dbReference type="NCBI Taxonomy" id="1440774"/>
    <lineage>
        <taxon>Bacteria</taxon>
        <taxon>Bacillati</taxon>
        <taxon>Actinomycetota</taxon>
        <taxon>Actinomycetes</taxon>
        <taxon>Mycobacteriales</taxon>
        <taxon>Mycobacteriaceae</taxon>
        <taxon>Mycolicibacterium</taxon>
    </lineage>
</organism>
<evidence type="ECO:0000313" key="3">
    <source>
        <dbReference type="EMBL" id="KDF02376.1"/>
    </source>
</evidence>
<comment type="caution">
    <text evidence="3">The sequence shown here is derived from an EMBL/GenBank/DDBJ whole genome shotgun (WGS) entry which is preliminary data.</text>
</comment>
<dbReference type="STRING" id="1440774.Y900_026430"/>
<dbReference type="PANTHER" id="PTHR48081">
    <property type="entry name" value="AB HYDROLASE SUPERFAMILY PROTEIN C4A8.06C"/>
    <property type="match status" value="1"/>
</dbReference>
<dbReference type="SUPFAM" id="SSF53474">
    <property type="entry name" value="alpha/beta-Hydrolases"/>
    <property type="match status" value="1"/>
</dbReference>
<evidence type="ECO:0000259" key="2">
    <source>
        <dbReference type="Pfam" id="PF07859"/>
    </source>
</evidence>
<dbReference type="PANTHER" id="PTHR48081:SF8">
    <property type="entry name" value="ALPHA_BETA HYDROLASE FOLD-3 DOMAIN-CONTAINING PROTEIN-RELATED"/>
    <property type="match status" value="1"/>
</dbReference>
<evidence type="ECO:0000256" key="1">
    <source>
        <dbReference type="ARBA" id="ARBA00022801"/>
    </source>
</evidence>
<proteinExistence type="predicted"/>
<dbReference type="Pfam" id="PF07859">
    <property type="entry name" value="Abhydrolase_3"/>
    <property type="match status" value="1"/>
</dbReference>
<keyword evidence="1" id="KW-0378">Hydrolase</keyword>
<gene>
    <name evidence="3" type="ORF">Y900_026430</name>
</gene>
<dbReference type="GO" id="GO:0016787">
    <property type="term" value="F:hydrolase activity"/>
    <property type="evidence" value="ECO:0007669"/>
    <property type="project" value="UniProtKB-KW"/>
</dbReference>
<evidence type="ECO:0000313" key="4">
    <source>
        <dbReference type="Proteomes" id="UP000022835"/>
    </source>
</evidence>
<sequence>MAVSALPGKASAVPSTGGAPAAPTLLAMATATTAAATNTLTYTAGPNLSDQITIGILHVFRAVSNVIGVDIFAAIGKAIESSSPPFFLKSGLTTQKTTYTSADGTNWVVYEFQTMNAANQTDKAVIAMHGGGFIDQPTLLHWMEYTNMARNTGTTVIVPLYPLATTEAGSANVLIPEMADLVSAQIQQYGAQNVSIYGDSAGSTIAMATMRQMILDHKTLPSSMVLLGLAPDFSSSNPDDAKVDDPIFDIHNMSAWDNFGHWTDGIDDLQHSILSPLFYDSDILAALPPTTVYMGTNEVTYPDALLLYQKAVQDDSPISVVVGTGLVHDWPLADTYSQAAVVRPDIYRELGLIANDTTSA</sequence>